<organism evidence="1 2">
    <name type="scientific">Seminavis robusta</name>
    <dbReference type="NCBI Taxonomy" id="568900"/>
    <lineage>
        <taxon>Eukaryota</taxon>
        <taxon>Sar</taxon>
        <taxon>Stramenopiles</taxon>
        <taxon>Ochrophyta</taxon>
        <taxon>Bacillariophyta</taxon>
        <taxon>Bacillariophyceae</taxon>
        <taxon>Bacillariophycidae</taxon>
        <taxon>Naviculales</taxon>
        <taxon>Naviculaceae</taxon>
        <taxon>Seminavis</taxon>
    </lineage>
</organism>
<accession>A0A9N8H804</accession>
<protein>
    <submittedName>
        <fullName evidence="1">Uncharacterized protein</fullName>
    </submittedName>
</protein>
<dbReference type="Proteomes" id="UP001153069">
    <property type="component" value="Unassembled WGS sequence"/>
</dbReference>
<gene>
    <name evidence="1" type="ORF">SEMRO_144_G067090.1</name>
</gene>
<keyword evidence="2" id="KW-1185">Reference proteome</keyword>
<evidence type="ECO:0000313" key="1">
    <source>
        <dbReference type="EMBL" id="CAB9502735.1"/>
    </source>
</evidence>
<dbReference type="EMBL" id="CAICTM010000143">
    <property type="protein sequence ID" value="CAB9502735.1"/>
    <property type="molecule type" value="Genomic_DNA"/>
</dbReference>
<evidence type="ECO:0000313" key="2">
    <source>
        <dbReference type="Proteomes" id="UP001153069"/>
    </source>
</evidence>
<comment type="caution">
    <text evidence="1">The sequence shown here is derived from an EMBL/GenBank/DDBJ whole genome shotgun (WGS) entry which is preliminary data.</text>
</comment>
<reference evidence="1" key="1">
    <citation type="submission" date="2020-06" db="EMBL/GenBank/DDBJ databases">
        <authorList>
            <consortium name="Plant Systems Biology data submission"/>
        </authorList>
    </citation>
    <scope>NUCLEOTIDE SEQUENCE</scope>
    <source>
        <strain evidence="1">D6</strain>
    </source>
</reference>
<proteinExistence type="predicted"/>
<name>A0A9N8H804_9STRA</name>
<sequence>MQMQTSQDVARRNHHAISLLLKGAFDESLVHSHTALNTMQGIIDLPRWAPPGADDDAMNLDDQEEEPLLTHNVWSIELSPAHDSLPLAYQGSVAFFNRALAFEFSSSDDNDGQSEENTFHQDLTLAAVVLYNAGLCHHVRAIQSAKFQTPRLQKALQMYTMASCLLSNAASANDNDDDLQNNDAEDNDLLNFCSRDEGGALLVMALLNNMAHIHAVFADRHLESGCIEAMNSFFESFCMRRTDEELEVTQEDLLLLNMSSSLYQAESFAGCPAA</sequence>
<dbReference type="AlphaFoldDB" id="A0A9N8H804"/>